<gene>
    <name evidence="1" type="ORF">GCM10023143_23600</name>
</gene>
<evidence type="ECO:0000313" key="1">
    <source>
        <dbReference type="EMBL" id="GAA4313365.1"/>
    </source>
</evidence>
<reference evidence="2" key="1">
    <citation type="journal article" date="2019" name="Int. J. Syst. Evol. Microbiol.">
        <title>The Global Catalogue of Microorganisms (GCM) 10K type strain sequencing project: providing services to taxonomists for standard genome sequencing and annotation.</title>
        <authorList>
            <consortium name="The Broad Institute Genomics Platform"/>
            <consortium name="The Broad Institute Genome Sequencing Center for Infectious Disease"/>
            <person name="Wu L."/>
            <person name="Ma J."/>
        </authorList>
    </citation>
    <scope>NUCLEOTIDE SEQUENCE [LARGE SCALE GENOMIC DNA]</scope>
    <source>
        <strain evidence="2">JCM 17664</strain>
    </source>
</reference>
<keyword evidence="2" id="KW-1185">Reference proteome</keyword>
<evidence type="ECO:0000313" key="2">
    <source>
        <dbReference type="Proteomes" id="UP001501207"/>
    </source>
</evidence>
<evidence type="ECO:0008006" key="3">
    <source>
        <dbReference type="Google" id="ProtNLM"/>
    </source>
</evidence>
<organism evidence="1 2">
    <name type="scientific">Compostibacter hankyongensis</name>
    <dbReference type="NCBI Taxonomy" id="1007089"/>
    <lineage>
        <taxon>Bacteria</taxon>
        <taxon>Pseudomonadati</taxon>
        <taxon>Bacteroidota</taxon>
        <taxon>Chitinophagia</taxon>
        <taxon>Chitinophagales</taxon>
        <taxon>Chitinophagaceae</taxon>
        <taxon>Compostibacter</taxon>
    </lineage>
</organism>
<dbReference type="EMBL" id="BAABFN010000005">
    <property type="protein sequence ID" value="GAA4313365.1"/>
    <property type="molecule type" value="Genomic_DNA"/>
</dbReference>
<proteinExistence type="predicted"/>
<sequence length="264" mass="28851">MLPFGLLQDTGPGDDRIRPPSPRTYSNQYADVFAVFHNQASLARIRTFSAGAYASRRFMLRATTGMAFAAALPVSSGTFAVSASRFGYEVFNHHEASVAYGRHLGRYVDIGMQFDYLSTRIQEYGSAHAVTAEAGIAVHPASWLQVGLHAFSPAPVHYSKPVNEDIGSRYTLGLGFEPSDKILLALEGSWDTQSGTFLSLSFAYQPAPVLAICSGFTTGTRQNFLGVRLFLKRLRIDMSTGYHPRLGITPALGVVYHIPARQPK</sequence>
<comment type="caution">
    <text evidence="1">The sequence shown here is derived from an EMBL/GenBank/DDBJ whole genome shotgun (WGS) entry which is preliminary data.</text>
</comment>
<accession>A0ABP8FY36</accession>
<protein>
    <recommendedName>
        <fullName evidence="3">Porin family protein</fullName>
    </recommendedName>
</protein>
<dbReference type="Proteomes" id="UP001501207">
    <property type="component" value="Unassembled WGS sequence"/>
</dbReference>
<name>A0ABP8FY36_9BACT</name>